<dbReference type="Proteomes" id="UP000014463">
    <property type="component" value="Unassembled WGS sequence"/>
</dbReference>
<reference evidence="5 6" key="1">
    <citation type="journal article" date="2013" name="Genome Announc.">
        <title>Draft genome sequence of the moderately halophilic gammaproteobacterium Halomonas anticariensis FP35.</title>
        <authorList>
            <person name="Tahrioui A."/>
            <person name="Quesada E."/>
            <person name="Llamas I."/>
        </authorList>
    </citation>
    <scope>NUCLEOTIDE SEQUENCE [LARGE SCALE GENOMIC DNA]</scope>
    <source>
        <strain evidence="6">DSM 16096 / CECT 5854 / LMG 22089 / FP35</strain>
    </source>
</reference>
<dbReference type="OrthoDB" id="86160at2"/>
<feature type="domain" description="HpcH/HpaI aldolase/citrate lyase" evidence="4">
    <location>
        <begin position="19"/>
        <end position="213"/>
    </location>
</feature>
<organism evidence="5 6">
    <name type="scientific">Litchfieldella anticariensis (strain DSM 16096 / CECT 5854 / CIP 108499 / LMG 22089 / FP35)</name>
    <name type="common">Halomonas anticariensis</name>
    <dbReference type="NCBI Taxonomy" id="1121939"/>
    <lineage>
        <taxon>Bacteria</taxon>
        <taxon>Pseudomonadati</taxon>
        <taxon>Pseudomonadota</taxon>
        <taxon>Gammaproteobacteria</taxon>
        <taxon>Oceanospirillales</taxon>
        <taxon>Halomonadaceae</taxon>
        <taxon>Litchfieldella</taxon>
    </lineage>
</organism>
<dbReference type="EMBL" id="ASTJ01000026">
    <property type="protein sequence ID" value="EPC02215.1"/>
    <property type="molecule type" value="Genomic_DNA"/>
</dbReference>
<dbReference type="SUPFAM" id="SSF51621">
    <property type="entry name" value="Phosphoenolpyruvate/pyruvate domain"/>
    <property type="match status" value="1"/>
</dbReference>
<keyword evidence="6" id="KW-1185">Reference proteome</keyword>
<dbReference type="PATRIC" id="fig|1121939.11.peg.2374"/>
<dbReference type="GO" id="GO:0046872">
    <property type="term" value="F:metal ion binding"/>
    <property type="evidence" value="ECO:0007669"/>
    <property type="project" value="UniProtKB-KW"/>
</dbReference>
<evidence type="ECO:0000256" key="2">
    <source>
        <dbReference type="ARBA" id="ARBA00022723"/>
    </source>
</evidence>
<evidence type="ECO:0000259" key="4">
    <source>
        <dbReference type="Pfam" id="PF03328"/>
    </source>
</evidence>
<dbReference type="InterPro" id="IPR050251">
    <property type="entry name" value="HpcH-HpaI_aldolase"/>
</dbReference>
<sequence length="257" mass="28347">MLKANRLKRQLARGEQVVGLFASIPTPITIEMIGHAGFDFVILDTEHTLVNPETLENMLRAAELVGLTALVRVATTDARTLVPILDGGAQGIVLANVQSAETLQALYDNVRFDPLGKRSMNSGRPGRFGADDLVDYLHRANDEIMIVPMIESQAGVDNLEAILQVPGVDMVLEGAADLSQSLGMPWQTEAPAVTQALDRVFDTCRRADIPFCAIPRSEQRRDDWQRRGVKAFVLGDERGIAFRALQAKVKPYREDER</sequence>
<dbReference type="InterPro" id="IPR015813">
    <property type="entry name" value="Pyrv/PenolPyrv_kinase-like_dom"/>
</dbReference>
<evidence type="ECO:0000256" key="1">
    <source>
        <dbReference type="ARBA" id="ARBA00005568"/>
    </source>
</evidence>
<dbReference type="InterPro" id="IPR005000">
    <property type="entry name" value="Aldolase/citrate-lyase_domain"/>
</dbReference>
<accession>S2KJT1</accession>
<evidence type="ECO:0000313" key="6">
    <source>
        <dbReference type="Proteomes" id="UP000014463"/>
    </source>
</evidence>
<name>S2KJT1_LITA3</name>
<evidence type="ECO:0000313" key="5">
    <source>
        <dbReference type="EMBL" id="EPC02215.1"/>
    </source>
</evidence>
<dbReference type="GO" id="GO:0005737">
    <property type="term" value="C:cytoplasm"/>
    <property type="evidence" value="ECO:0007669"/>
    <property type="project" value="TreeGrafter"/>
</dbReference>
<proteinExistence type="inferred from homology"/>
<dbReference type="InterPro" id="IPR040442">
    <property type="entry name" value="Pyrv_kinase-like_dom_sf"/>
</dbReference>
<dbReference type="RefSeq" id="WP_016416885.1">
    <property type="nucleotide sequence ID" value="NZ_AUAB01000049.1"/>
</dbReference>
<keyword evidence="3" id="KW-0456">Lyase</keyword>
<gene>
    <name evidence="5" type="ORF">L861_16020</name>
</gene>
<dbReference type="eggNOG" id="COG3836">
    <property type="taxonomic scope" value="Bacteria"/>
</dbReference>
<evidence type="ECO:0000256" key="3">
    <source>
        <dbReference type="ARBA" id="ARBA00023239"/>
    </source>
</evidence>
<dbReference type="PANTHER" id="PTHR30502:SF0">
    <property type="entry name" value="PHOSPHOENOLPYRUVATE CARBOXYLASE FAMILY PROTEIN"/>
    <property type="match status" value="1"/>
</dbReference>
<comment type="similarity">
    <text evidence="1">Belongs to the HpcH/HpaI aldolase family.</text>
</comment>
<dbReference type="Pfam" id="PF03328">
    <property type="entry name" value="HpcH_HpaI"/>
    <property type="match status" value="1"/>
</dbReference>
<dbReference type="AlphaFoldDB" id="S2KJT1"/>
<dbReference type="Gene3D" id="3.20.20.60">
    <property type="entry name" value="Phosphoenolpyruvate-binding domains"/>
    <property type="match status" value="1"/>
</dbReference>
<dbReference type="GO" id="GO:0016832">
    <property type="term" value="F:aldehyde-lyase activity"/>
    <property type="evidence" value="ECO:0007669"/>
    <property type="project" value="TreeGrafter"/>
</dbReference>
<dbReference type="PANTHER" id="PTHR30502">
    <property type="entry name" value="2-KETO-3-DEOXY-L-RHAMNONATE ALDOLASE"/>
    <property type="match status" value="1"/>
</dbReference>
<protein>
    <recommendedName>
        <fullName evidence="4">HpcH/HpaI aldolase/citrate lyase domain-containing protein</fullName>
    </recommendedName>
</protein>
<comment type="caution">
    <text evidence="5">The sequence shown here is derived from an EMBL/GenBank/DDBJ whole genome shotgun (WGS) entry which is preliminary data.</text>
</comment>
<keyword evidence="2" id="KW-0479">Metal-binding</keyword>
<dbReference type="STRING" id="1121939.L861_16020"/>